<name>A0A814NB26_9BILA</name>
<gene>
    <name evidence="2" type="ORF">RFH988_LOCUS18736</name>
</gene>
<dbReference type="PROSITE" id="PS50802">
    <property type="entry name" value="OTU"/>
    <property type="match status" value="1"/>
</dbReference>
<dbReference type="Proteomes" id="UP000663882">
    <property type="component" value="Unassembled WGS sequence"/>
</dbReference>
<proteinExistence type="predicted"/>
<dbReference type="AlphaFoldDB" id="A0A814NB26"/>
<evidence type="ECO:0000313" key="3">
    <source>
        <dbReference type="Proteomes" id="UP000663882"/>
    </source>
</evidence>
<evidence type="ECO:0000313" key="2">
    <source>
        <dbReference type="EMBL" id="CAF1089752.1"/>
    </source>
</evidence>
<dbReference type="InterPro" id="IPR003323">
    <property type="entry name" value="OTU_dom"/>
</dbReference>
<dbReference type="EMBL" id="CAJNOO010001068">
    <property type="protein sequence ID" value="CAF1089752.1"/>
    <property type="molecule type" value="Genomic_DNA"/>
</dbReference>
<reference evidence="2" key="1">
    <citation type="submission" date="2021-02" db="EMBL/GenBank/DDBJ databases">
        <authorList>
            <person name="Nowell W R."/>
        </authorList>
    </citation>
    <scope>NUCLEOTIDE SEQUENCE</scope>
</reference>
<dbReference type="OrthoDB" id="10046819at2759"/>
<comment type="caution">
    <text evidence="2">The sequence shown here is derived from an EMBL/GenBank/DDBJ whole genome shotgun (WGS) entry which is preliminary data.</text>
</comment>
<organism evidence="2 3">
    <name type="scientific">Rotaria sordida</name>
    <dbReference type="NCBI Taxonomy" id="392033"/>
    <lineage>
        <taxon>Eukaryota</taxon>
        <taxon>Metazoa</taxon>
        <taxon>Spiralia</taxon>
        <taxon>Gnathifera</taxon>
        <taxon>Rotifera</taxon>
        <taxon>Eurotatoria</taxon>
        <taxon>Bdelloidea</taxon>
        <taxon>Philodinida</taxon>
        <taxon>Philodinidae</taxon>
        <taxon>Rotaria</taxon>
    </lineage>
</organism>
<protein>
    <recommendedName>
        <fullName evidence="1">OTU domain-containing protein</fullName>
    </recommendedName>
</protein>
<evidence type="ECO:0000259" key="1">
    <source>
        <dbReference type="PROSITE" id="PS50802"/>
    </source>
</evidence>
<accession>A0A814NB26</accession>
<sequence>MDSIMIPFQFHPIQVFDETKHIVDVVANEYLKKATGDIHHLVPVDVLADGNCLYHSIVVLMNNPLVTGSELRVRTIMELITNENYY</sequence>
<feature type="domain" description="OTU" evidence="1">
    <location>
        <begin position="41"/>
        <end position="86"/>
    </location>
</feature>